<dbReference type="InterPro" id="IPR026846">
    <property type="entry name" value="Nse2(Mms21)"/>
</dbReference>
<keyword evidence="8" id="KW-0862">Zinc</keyword>
<evidence type="ECO:0000313" key="13">
    <source>
        <dbReference type="EMBL" id="KAF7299183.1"/>
    </source>
</evidence>
<proteinExistence type="inferred from homology"/>
<dbReference type="GO" id="GO:0000724">
    <property type="term" value="P:double-strand break repair via homologous recombination"/>
    <property type="evidence" value="ECO:0007669"/>
    <property type="project" value="InterPro"/>
</dbReference>
<dbReference type="RefSeq" id="XP_037218571.1">
    <property type="nucleotide sequence ID" value="XM_037365329.1"/>
</dbReference>
<feature type="domain" description="SP-RING-type" evidence="12">
    <location>
        <begin position="238"/>
        <end position="319"/>
    </location>
</feature>
<feature type="region of interest" description="Disordered" evidence="11">
    <location>
        <begin position="314"/>
        <end position="336"/>
    </location>
</feature>
<keyword evidence="5" id="KW-0479">Metal-binding</keyword>
<dbReference type="UniPathway" id="UPA00886"/>
<dbReference type="GO" id="GO:0008270">
    <property type="term" value="F:zinc ion binding"/>
    <property type="evidence" value="ECO:0007669"/>
    <property type="project" value="UniProtKB-KW"/>
</dbReference>
<comment type="similarity">
    <text evidence="3">Belongs to the NSE2 family.</text>
</comment>
<dbReference type="PANTHER" id="PTHR21330">
    <property type="entry name" value="E3 SUMO-PROTEIN LIGASE NSE2"/>
    <property type="match status" value="1"/>
</dbReference>
<comment type="caution">
    <text evidence="13">The sequence shown here is derived from an EMBL/GenBank/DDBJ whole genome shotgun (WGS) entry which is preliminary data.</text>
</comment>
<evidence type="ECO:0000256" key="2">
    <source>
        <dbReference type="ARBA" id="ARBA00004718"/>
    </source>
</evidence>
<dbReference type="EMBL" id="JACAZF010000007">
    <property type="protein sequence ID" value="KAF7299183.1"/>
    <property type="molecule type" value="Genomic_DNA"/>
</dbReference>
<dbReference type="GO" id="GO:0030915">
    <property type="term" value="C:Smc5-Smc6 complex"/>
    <property type="evidence" value="ECO:0007669"/>
    <property type="project" value="InterPro"/>
</dbReference>
<dbReference type="OrthoDB" id="26899at2759"/>
<keyword evidence="7" id="KW-0833">Ubl conjugation pathway</keyword>
<feature type="region of interest" description="Disordered" evidence="11">
    <location>
        <begin position="1"/>
        <end position="74"/>
    </location>
</feature>
<dbReference type="GO" id="GO:0016925">
    <property type="term" value="P:protein sumoylation"/>
    <property type="evidence" value="ECO:0007669"/>
    <property type="project" value="UniProtKB-UniPathway"/>
</dbReference>
<dbReference type="GeneID" id="59347845"/>
<dbReference type="GO" id="GO:0005634">
    <property type="term" value="C:nucleus"/>
    <property type="evidence" value="ECO:0007669"/>
    <property type="project" value="UniProtKB-SubCell"/>
</dbReference>
<keyword evidence="4" id="KW-0808">Transferase</keyword>
<evidence type="ECO:0000256" key="6">
    <source>
        <dbReference type="ARBA" id="ARBA00022771"/>
    </source>
</evidence>
<dbReference type="AlphaFoldDB" id="A0A8H6SHR8"/>
<evidence type="ECO:0000256" key="7">
    <source>
        <dbReference type="ARBA" id="ARBA00022786"/>
    </source>
</evidence>
<comment type="pathway">
    <text evidence="2">Protein modification; protein sumoylation.</text>
</comment>
<evidence type="ECO:0000256" key="11">
    <source>
        <dbReference type="SAM" id="MobiDB-lite"/>
    </source>
</evidence>
<evidence type="ECO:0000256" key="10">
    <source>
        <dbReference type="PROSITE-ProRule" id="PRU00452"/>
    </source>
</evidence>
<comment type="subcellular location">
    <subcellularLocation>
        <location evidence="1">Nucleus</location>
    </subcellularLocation>
</comment>
<evidence type="ECO:0000313" key="14">
    <source>
        <dbReference type="Proteomes" id="UP000636479"/>
    </source>
</evidence>
<keyword evidence="14" id="KW-1185">Reference proteome</keyword>
<dbReference type="Gene3D" id="3.30.40.10">
    <property type="entry name" value="Zinc/RING finger domain, C3HC4 (zinc finger)"/>
    <property type="match status" value="1"/>
</dbReference>
<evidence type="ECO:0000256" key="1">
    <source>
        <dbReference type="ARBA" id="ARBA00004123"/>
    </source>
</evidence>
<organism evidence="13 14">
    <name type="scientific">Mycena indigotica</name>
    <dbReference type="NCBI Taxonomy" id="2126181"/>
    <lineage>
        <taxon>Eukaryota</taxon>
        <taxon>Fungi</taxon>
        <taxon>Dikarya</taxon>
        <taxon>Basidiomycota</taxon>
        <taxon>Agaricomycotina</taxon>
        <taxon>Agaricomycetes</taxon>
        <taxon>Agaricomycetidae</taxon>
        <taxon>Agaricales</taxon>
        <taxon>Marasmiineae</taxon>
        <taxon>Mycenaceae</taxon>
        <taxon>Mycena</taxon>
    </lineage>
</organism>
<dbReference type="PROSITE" id="PS51044">
    <property type="entry name" value="ZF_SP_RING"/>
    <property type="match status" value="1"/>
</dbReference>
<dbReference type="PANTHER" id="PTHR21330:SF1">
    <property type="entry name" value="E3 SUMO-PROTEIN LIGASE NSE2"/>
    <property type="match status" value="1"/>
</dbReference>
<evidence type="ECO:0000259" key="12">
    <source>
        <dbReference type="PROSITE" id="PS51044"/>
    </source>
</evidence>
<reference evidence="13" key="1">
    <citation type="submission" date="2020-05" db="EMBL/GenBank/DDBJ databases">
        <title>Mycena genomes resolve the evolution of fungal bioluminescence.</title>
        <authorList>
            <person name="Tsai I.J."/>
        </authorList>
    </citation>
    <scope>NUCLEOTIDE SEQUENCE</scope>
    <source>
        <strain evidence="13">171206Taipei</strain>
    </source>
</reference>
<sequence>MPVATTTRRKRQHGRQPSSDIEEDNGTQRTKGREDVDSDEEEPAHRVKQEKTKGKKKAKQEAQAQPMEEDDEDDVIDIANFPAQPLTRADCTKLNGLSEDWKNASSVVQRVAEMMGSTASAMVDSQSDALDESLAQLDHLMRDFIDVEALVGFHSHALTDIAQAIFRGEAISDVKNQYLEAIDAANAKYDTKTSRQKYANHEEYTGFRQSVWNAQNTEDAMPPMTDFIPREDGDESDDDDEIIIGGVSQDYKCPLLMTTLSDPYTSTVCKHSYSGSAIKEYFSKKQKEKCPAAGCSKQLTLAQCKPNPQLAKLIKDRERRRQANQRDDSDDGEVIE</sequence>
<dbReference type="CDD" id="cd16651">
    <property type="entry name" value="SPL-RING_NSE2"/>
    <property type="match status" value="1"/>
</dbReference>
<keyword evidence="9" id="KW-0539">Nucleus</keyword>
<keyword evidence="6 10" id="KW-0863">Zinc-finger</keyword>
<protein>
    <submittedName>
        <fullName evidence="13">SP-RING-type domain-containing protein</fullName>
    </submittedName>
</protein>
<dbReference type="GO" id="GO:0061665">
    <property type="term" value="F:SUMO ligase activity"/>
    <property type="evidence" value="ECO:0007669"/>
    <property type="project" value="TreeGrafter"/>
</dbReference>
<evidence type="ECO:0000256" key="8">
    <source>
        <dbReference type="ARBA" id="ARBA00022833"/>
    </source>
</evidence>
<gene>
    <name evidence="13" type="ORF">MIND_00867000</name>
</gene>
<dbReference type="InterPro" id="IPR013083">
    <property type="entry name" value="Znf_RING/FYVE/PHD"/>
</dbReference>
<evidence type="ECO:0000256" key="5">
    <source>
        <dbReference type="ARBA" id="ARBA00022723"/>
    </source>
</evidence>
<accession>A0A8H6SHR8</accession>
<feature type="compositionally biased region" description="Basic and acidic residues" evidence="11">
    <location>
        <begin position="43"/>
        <end position="52"/>
    </location>
</feature>
<evidence type="ECO:0000256" key="9">
    <source>
        <dbReference type="ARBA" id="ARBA00023242"/>
    </source>
</evidence>
<dbReference type="Pfam" id="PF11789">
    <property type="entry name" value="zf-Nse"/>
    <property type="match status" value="1"/>
</dbReference>
<dbReference type="InterPro" id="IPR004181">
    <property type="entry name" value="Znf_MIZ"/>
</dbReference>
<dbReference type="Proteomes" id="UP000636479">
    <property type="component" value="Unassembled WGS sequence"/>
</dbReference>
<name>A0A8H6SHR8_9AGAR</name>
<evidence type="ECO:0000256" key="3">
    <source>
        <dbReference type="ARBA" id="ARBA00008212"/>
    </source>
</evidence>
<dbReference type="SUPFAM" id="SSF57850">
    <property type="entry name" value="RING/U-box"/>
    <property type="match status" value="1"/>
</dbReference>
<evidence type="ECO:0000256" key="4">
    <source>
        <dbReference type="ARBA" id="ARBA00022679"/>
    </source>
</evidence>
<feature type="compositionally biased region" description="Basic and acidic residues" evidence="11">
    <location>
        <begin position="314"/>
        <end position="327"/>
    </location>
</feature>